<dbReference type="SUPFAM" id="SSF48652">
    <property type="entry name" value="Tetraspanin"/>
    <property type="match status" value="1"/>
</dbReference>
<feature type="region of interest" description="Disordered" evidence="5">
    <location>
        <begin position="436"/>
        <end position="455"/>
    </location>
</feature>
<dbReference type="PRINTS" id="PR00259">
    <property type="entry name" value="TMFOUR"/>
</dbReference>
<dbReference type="Proteomes" id="UP000000539">
    <property type="component" value="Chromosome 26"/>
</dbReference>
<dbReference type="AlphaFoldDB" id="A0A8V1A4B2"/>
<organism evidence="7 8">
    <name type="scientific">Gallus gallus</name>
    <name type="common">Chicken</name>
    <dbReference type="NCBI Taxonomy" id="9031"/>
    <lineage>
        <taxon>Eukaryota</taxon>
        <taxon>Metazoa</taxon>
        <taxon>Chordata</taxon>
        <taxon>Craniata</taxon>
        <taxon>Vertebrata</taxon>
        <taxon>Euteleostomi</taxon>
        <taxon>Archelosauria</taxon>
        <taxon>Archosauria</taxon>
        <taxon>Dinosauria</taxon>
        <taxon>Saurischia</taxon>
        <taxon>Theropoda</taxon>
        <taxon>Coelurosauria</taxon>
        <taxon>Aves</taxon>
        <taxon>Neognathae</taxon>
        <taxon>Galloanserae</taxon>
        <taxon>Galliformes</taxon>
        <taxon>Phasianidae</taxon>
        <taxon>Phasianinae</taxon>
        <taxon>Gallus</taxon>
    </lineage>
</organism>
<evidence type="ECO:0000313" key="7">
    <source>
        <dbReference type="Ensembl" id="ENSGALP00010037312.1"/>
    </source>
</evidence>
<gene>
    <name evidence="7" type="primary">LOC428541</name>
</gene>
<keyword evidence="4 6" id="KW-0472">Membrane</keyword>
<evidence type="ECO:0000256" key="4">
    <source>
        <dbReference type="ARBA" id="ARBA00023136"/>
    </source>
</evidence>
<dbReference type="Gene3D" id="1.10.1450.10">
    <property type="entry name" value="Tetraspanin"/>
    <property type="match status" value="1"/>
</dbReference>
<dbReference type="InterPro" id="IPR008952">
    <property type="entry name" value="Tetraspanin_EC2_sf"/>
</dbReference>
<dbReference type="GeneTree" id="ENSGT00940000167691"/>
<protein>
    <recommendedName>
        <fullName evidence="9">Tetraspanin</fullName>
    </recommendedName>
</protein>
<dbReference type="Pfam" id="PF00335">
    <property type="entry name" value="Tetraspanin"/>
    <property type="match status" value="1"/>
</dbReference>
<evidence type="ECO:0000256" key="1">
    <source>
        <dbReference type="ARBA" id="ARBA00004141"/>
    </source>
</evidence>
<dbReference type="InterPro" id="IPR018499">
    <property type="entry name" value="Tetraspanin/Peripherin"/>
</dbReference>
<evidence type="ECO:0008006" key="9">
    <source>
        <dbReference type="Google" id="ProtNLM"/>
    </source>
</evidence>
<proteinExistence type="predicted"/>
<feature type="transmembrane region" description="Helical" evidence="6">
    <location>
        <begin position="134"/>
        <end position="159"/>
    </location>
</feature>
<feature type="transmembrane region" description="Helical" evidence="6">
    <location>
        <begin position="207"/>
        <end position="232"/>
    </location>
</feature>
<dbReference type="GO" id="GO:0005886">
    <property type="term" value="C:plasma membrane"/>
    <property type="evidence" value="ECO:0000318"/>
    <property type="project" value="GO_Central"/>
</dbReference>
<dbReference type="CDD" id="cd03156">
    <property type="entry name" value="uroplakin_I_like_LEL"/>
    <property type="match status" value="1"/>
</dbReference>
<comment type="subcellular location">
    <subcellularLocation>
        <location evidence="1">Membrane</location>
        <topology evidence="1">Multi-pass membrane protein</topology>
    </subcellularLocation>
</comment>
<reference evidence="7" key="2">
    <citation type="submission" date="2025-08" db="UniProtKB">
        <authorList>
            <consortium name="Ensembl"/>
        </authorList>
    </citation>
    <scope>IDENTIFICATION</scope>
    <source>
        <strain evidence="7">broiler</strain>
    </source>
</reference>
<keyword evidence="8" id="KW-1185">Reference proteome</keyword>
<accession>A0A8V1A4B2</accession>
<reference evidence="7" key="1">
    <citation type="submission" date="2020-11" db="EMBL/GenBank/DDBJ databases">
        <title>Gallus gallus (Chicken) genome, bGalGal1, GRCg7b, maternal haplotype autosomes + Z &amp; W.</title>
        <authorList>
            <person name="Warren W."/>
            <person name="Formenti G."/>
            <person name="Fedrigo O."/>
            <person name="Haase B."/>
            <person name="Mountcastle J."/>
            <person name="Balacco J."/>
            <person name="Tracey A."/>
            <person name="Schneider V."/>
            <person name="Okimoto R."/>
            <person name="Cheng H."/>
            <person name="Hawken R."/>
            <person name="Howe K."/>
            <person name="Jarvis E.D."/>
        </authorList>
    </citation>
    <scope>NUCLEOTIDE SEQUENCE [LARGE SCALE GENOMIC DNA]</scope>
    <source>
        <strain evidence="7">Broiler</strain>
    </source>
</reference>
<dbReference type="PANTHER" id="PTHR19282">
    <property type="entry name" value="TETRASPANIN"/>
    <property type="match status" value="1"/>
</dbReference>
<keyword evidence="3 6" id="KW-1133">Transmembrane helix</keyword>
<dbReference type="PANTHER" id="PTHR19282:SF558">
    <property type="entry name" value="TETRASPANIN"/>
    <property type="match status" value="1"/>
</dbReference>
<evidence type="ECO:0000256" key="6">
    <source>
        <dbReference type="SAM" id="Phobius"/>
    </source>
</evidence>
<keyword evidence="2 6" id="KW-0812">Transmembrane</keyword>
<feature type="transmembrane region" description="Helical" evidence="6">
    <location>
        <begin position="179"/>
        <end position="200"/>
    </location>
</feature>
<feature type="compositionally biased region" description="Polar residues" evidence="5">
    <location>
        <begin position="436"/>
        <end position="445"/>
    </location>
</feature>
<evidence type="ECO:0000256" key="2">
    <source>
        <dbReference type="ARBA" id="ARBA00022692"/>
    </source>
</evidence>
<dbReference type="OrthoDB" id="10033535at2759"/>
<dbReference type="Ensembl" id="ENSGALT00010060553.1">
    <property type="protein sequence ID" value="ENSGALP00010037312.1"/>
    <property type="gene ID" value="ENSGALG00010024805.1"/>
</dbReference>
<evidence type="ECO:0000256" key="5">
    <source>
        <dbReference type="SAM" id="MobiDB-lite"/>
    </source>
</evidence>
<evidence type="ECO:0000313" key="8">
    <source>
        <dbReference type="Proteomes" id="UP000000539"/>
    </source>
</evidence>
<evidence type="ECO:0000256" key="3">
    <source>
        <dbReference type="ARBA" id="ARBA00022989"/>
    </source>
</evidence>
<sequence length="477" mass="50622">MARCGKGFLGRRVGTGGIFRPLRRSVGGWGCAGCPRGVSGAQRGTAWEGFGGGQRQPVGFGALGVAHCSPMGVSGPSGSGEGQNPFHVCVPAAARPPRAWGWRGPELSPSLCRDERRCLQSPEVPMGVLSCMKYLMFIFNVLVFAGGICLVSVGVWVAVDPAGFQDIVAAKPVLSVGAYLLLAVGIALSLLGFLGCCGALRRSRPLLLVFFILVSLVFVTQLVGAVLFLAHWRQIRPELFLSELRRNYCGDEGAEVFSVAWNTLMVTFSCCGVLGPEDFGNGSRFQELHPGTPWPQACCARDGLLQAGELLGWEQCQERSPGYIHEQVGLHEHLEPGAPLCCGSVQRRLPKCPAAPSRCPQLVPTSLALGLSLSSLQPCEARGMPPSSPFLPRAASPPSARPCRSTSLSPGCAAWPCWALRPSLCSSPFAFTTTLTEQDAGSSSPGHGHCSRDEPNALETAAGKDTVFLHIPAQLYR</sequence>
<name>A0A8V1A4B2_CHICK</name>
<reference evidence="7" key="3">
    <citation type="submission" date="2025-09" db="UniProtKB">
        <authorList>
            <consortium name="Ensembl"/>
        </authorList>
    </citation>
    <scope>IDENTIFICATION</scope>
    <source>
        <strain evidence="7">broiler</strain>
    </source>
</reference>